<dbReference type="InterPro" id="IPR003779">
    <property type="entry name" value="CMD-like"/>
</dbReference>
<dbReference type="Proteomes" id="UP000754883">
    <property type="component" value="Unassembled WGS sequence"/>
</dbReference>
<dbReference type="InterPro" id="IPR029032">
    <property type="entry name" value="AhpD-like"/>
</dbReference>
<comment type="caution">
    <text evidence="2">The sequence shown here is derived from an EMBL/GenBank/DDBJ whole genome shotgun (WGS) entry which is preliminary data.</text>
</comment>
<dbReference type="PANTHER" id="PTHR34846:SF11">
    <property type="entry name" value="4-CARBOXYMUCONOLACTONE DECARBOXYLASE FAMILY PROTEIN (AFU_ORTHOLOGUE AFUA_6G11590)"/>
    <property type="match status" value="1"/>
</dbReference>
<evidence type="ECO:0000313" key="2">
    <source>
        <dbReference type="EMBL" id="CAG9987055.1"/>
    </source>
</evidence>
<gene>
    <name evidence="2" type="ORF">CBYS24578_00013697</name>
</gene>
<dbReference type="Pfam" id="PF02627">
    <property type="entry name" value="CMD"/>
    <property type="match status" value="1"/>
</dbReference>
<evidence type="ECO:0000259" key="1">
    <source>
        <dbReference type="Pfam" id="PF02627"/>
    </source>
</evidence>
<dbReference type="OrthoDB" id="9998495at2759"/>
<keyword evidence="3" id="KW-1185">Reference proteome</keyword>
<reference evidence="2" key="1">
    <citation type="submission" date="2021-10" db="EMBL/GenBank/DDBJ databases">
        <authorList>
            <person name="Piombo E."/>
        </authorList>
    </citation>
    <scope>NUCLEOTIDE SEQUENCE</scope>
</reference>
<organism evidence="2 3">
    <name type="scientific">Clonostachys byssicola</name>
    <dbReference type="NCBI Taxonomy" id="160290"/>
    <lineage>
        <taxon>Eukaryota</taxon>
        <taxon>Fungi</taxon>
        <taxon>Dikarya</taxon>
        <taxon>Ascomycota</taxon>
        <taxon>Pezizomycotina</taxon>
        <taxon>Sordariomycetes</taxon>
        <taxon>Hypocreomycetidae</taxon>
        <taxon>Hypocreales</taxon>
        <taxon>Bionectriaceae</taxon>
        <taxon>Clonostachys</taxon>
    </lineage>
</organism>
<protein>
    <recommendedName>
        <fullName evidence="1">Carboxymuconolactone decarboxylase-like domain-containing protein</fullName>
    </recommendedName>
</protein>
<proteinExistence type="predicted"/>
<dbReference type="PANTHER" id="PTHR34846">
    <property type="entry name" value="4-CARBOXYMUCONOLACTONE DECARBOXYLASE FAMILY PROTEIN (AFU_ORTHOLOGUE AFUA_6G11590)"/>
    <property type="match status" value="1"/>
</dbReference>
<feature type="non-terminal residue" evidence="2">
    <location>
        <position position="1"/>
    </location>
</feature>
<evidence type="ECO:0000313" key="3">
    <source>
        <dbReference type="Proteomes" id="UP000754883"/>
    </source>
</evidence>
<feature type="domain" description="Carboxymuconolactone decarboxylase-like" evidence="1">
    <location>
        <begin position="44"/>
        <end position="103"/>
    </location>
</feature>
<dbReference type="AlphaFoldDB" id="A0A9N9XZP8"/>
<accession>A0A9N9XZP8</accession>
<dbReference type="SUPFAM" id="SSF69118">
    <property type="entry name" value="AhpD-like"/>
    <property type="match status" value="1"/>
</dbReference>
<sequence length="211" mass="23794">MRLPYVSPSSFEADSEAQQVAARIEQRRNPRPLQPLDLTLLHSPPVADGWNSFIGNIRSKTLISDDIRELAISRVAVLNRAWYEWMHHAPLAIKAGIPKEAMEALKSDTLSQRSGRPSYFTEKQWAVVVLTDEMTRNVQVKDETMEWIKGLMSDRDLVETVSVVSSYNCVSRFLVALDGSYMSFTVLKTKSDSHLPVGERNNTTPESISLD</sequence>
<dbReference type="Gene3D" id="1.20.1290.10">
    <property type="entry name" value="AhpD-like"/>
    <property type="match status" value="1"/>
</dbReference>
<name>A0A9N9XZP8_9HYPO</name>
<dbReference type="EMBL" id="CABFNO020001407">
    <property type="protein sequence ID" value="CAG9987055.1"/>
    <property type="molecule type" value="Genomic_DNA"/>
</dbReference>
<dbReference type="GO" id="GO:0051920">
    <property type="term" value="F:peroxiredoxin activity"/>
    <property type="evidence" value="ECO:0007669"/>
    <property type="project" value="InterPro"/>
</dbReference>